<accession>A0AAE2CF32</accession>
<name>A0AAE2CF32_9LAMI</name>
<organism evidence="1 2">
    <name type="scientific">Sesamum alatum</name>
    <dbReference type="NCBI Taxonomy" id="300844"/>
    <lineage>
        <taxon>Eukaryota</taxon>
        <taxon>Viridiplantae</taxon>
        <taxon>Streptophyta</taxon>
        <taxon>Embryophyta</taxon>
        <taxon>Tracheophyta</taxon>
        <taxon>Spermatophyta</taxon>
        <taxon>Magnoliopsida</taxon>
        <taxon>eudicotyledons</taxon>
        <taxon>Gunneridae</taxon>
        <taxon>Pentapetalae</taxon>
        <taxon>asterids</taxon>
        <taxon>lamiids</taxon>
        <taxon>Lamiales</taxon>
        <taxon>Pedaliaceae</taxon>
        <taxon>Sesamum</taxon>
    </lineage>
</organism>
<dbReference type="AlphaFoldDB" id="A0AAE2CF32"/>
<evidence type="ECO:0000313" key="1">
    <source>
        <dbReference type="EMBL" id="KAK4419811.1"/>
    </source>
</evidence>
<proteinExistence type="predicted"/>
<evidence type="ECO:0000313" key="2">
    <source>
        <dbReference type="Proteomes" id="UP001293254"/>
    </source>
</evidence>
<keyword evidence="2" id="KW-1185">Reference proteome</keyword>
<sequence length="110" mass="12078">MLSVVPSASAAAAAHSATTAAAAHSALAPRRCTLRRRCRCSLTTDDQDFHSCIGSVISGHFTEPWPIYKKIPESQKNFWFEELKVPHISVELPGQTDASLVQLVRKQLAY</sequence>
<gene>
    <name evidence="1" type="ORF">Salat_2394000</name>
</gene>
<protein>
    <submittedName>
        <fullName evidence="1">Uncharacterized protein</fullName>
    </submittedName>
</protein>
<dbReference type="Proteomes" id="UP001293254">
    <property type="component" value="Unassembled WGS sequence"/>
</dbReference>
<comment type="caution">
    <text evidence="1">The sequence shown here is derived from an EMBL/GenBank/DDBJ whole genome shotgun (WGS) entry which is preliminary data.</text>
</comment>
<reference evidence="1" key="2">
    <citation type="journal article" date="2024" name="Plant">
        <title>Genomic evolution and insights into agronomic trait innovations of Sesamum species.</title>
        <authorList>
            <person name="Miao H."/>
            <person name="Wang L."/>
            <person name="Qu L."/>
            <person name="Liu H."/>
            <person name="Sun Y."/>
            <person name="Le M."/>
            <person name="Wang Q."/>
            <person name="Wei S."/>
            <person name="Zheng Y."/>
            <person name="Lin W."/>
            <person name="Duan Y."/>
            <person name="Cao H."/>
            <person name="Xiong S."/>
            <person name="Wang X."/>
            <person name="Wei L."/>
            <person name="Li C."/>
            <person name="Ma Q."/>
            <person name="Ju M."/>
            <person name="Zhao R."/>
            <person name="Li G."/>
            <person name="Mu C."/>
            <person name="Tian Q."/>
            <person name="Mei H."/>
            <person name="Zhang T."/>
            <person name="Gao T."/>
            <person name="Zhang H."/>
        </authorList>
    </citation>
    <scope>NUCLEOTIDE SEQUENCE</scope>
    <source>
        <strain evidence="1">3651</strain>
    </source>
</reference>
<dbReference type="EMBL" id="JACGWO010000009">
    <property type="protein sequence ID" value="KAK4419811.1"/>
    <property type="molecule type" value="Genomic_DNA"/>
</dbReference>
<reference evidence="1" key="1">
    <citation type="submission" date="2020-06" db="EMBL/GenBank/DDBJ databases">
        <authorList>
            <person name="Li T."/>
            <person name="Hu X."/>
            <person name="Zhang T."/>
            <person name="Song X."/>
            <person name="Zhang H."/>
            <person name="Dai N."/>
            <person name="Sheng W."/>
            <person name="Hou X."/>
            <person name="Wei L."/>
        </authorList>
    </citation>
    <scope>NUCLEOTIDE SEQUENCE</scope>
    <source>
        <strain evidence="1">3651</strain>
        <tissue evidence="1">Leaf</tissue>
    </source>
</reference>